<accession>A0A7J6W3T5</accession>
<sequence>MANNAFPTTTQLKTDESPAQCVYLSIAPSCMDFTLKSPFLLYSTSSCLILYLQNSKTKSTTISRGADLLLVHGVIFPSNIR</sequence>
<dbReference type="AlphaFoldDB" id="A0A7J6W3T5"/>
<reference evidence="1 2" key="1">
    <citation type="submission" date="2020-06" db="EMBL/GenBank/DDBJ databases">
        <title>Transcriptomic and genomic resources for Thalictrum thalictroides and T. hernandezii: Facilitating candidate gene discovery in an emerging model plant lineage.</title>
        <authorList>
            <person name="Arias T."/>
            <person name="Riano-Pachon D.M."/>
            <person name="Di Stilio V.S."/>
        </authorList>
    </citation>
    <scope>NUCLEOTIDE SEQUENCE [LARGE SCALE GENOMIC DNA]</scope>
    <source>
        <strain evidence="2">cv. WT478/WT964</strain>
        <tissue evidence="1">Leaves</tissue>
    </source>
</reference>
<proteinExistence type="predicted"/>
<evidence type="ECO:0000313" key="2">
    <source>
        <dbReference type="Proteomes" id="UP000554482"/>
    </source>
</evidence>
<comment type="caution">
    <text evidence="1">The sequence shown here is derived from an EMBL/GenBank/DDBJ whole genome shotgun (WGS) entry which is preliminary data.</text>
</comment>
<dbReference type="EMBL" id="JABWDY010023123">
    <property type="protein sequence ID" value="KAF5191170.1"/>
    <property type="molecule type" value="Genomic_DNA"/>
</dbReference>
<name>A0A7J6W3T5_THATH</name>
<keyword evidence="2" id="KW-1185">Reference proteome</keyword>
<organism evidence="1 2">
    <name type="scientific">Thalictrum thalictroides</name>
    <name type="common">Rue-anemone</name>
    <name type="synonym">Anemone thalictroides</name>
    <dbReference type="NCBI Taxonomy" id="46969"/>
    <lineage>
        <taxon>Eukaryota</taxon>
        <taxon>Viridiplantae</taxon>
        <taxon>Streptophyta</taxon>
        <taxon>Embryophyta</taxon>
        <taxon>Tracheophyta</taxon>
        <taxon>Spermatophyta</taxon>
        <taxon>Magnoliopsida</taxon>
        <taxon>Ranunculales</taxon>
        <taxon>Ranunculaceae</taxon>
        <taxon>Thalictroideae</taxon>
        <taxon>Thalictrum</taxon>
    </lineage>
</organism>
<evidence type="ECO:0000313" key="1">
    <source>
        <dbReference type="EMBL" id="KAF5191170.1"/>
    </source>
</evidence>
<dbReference type="Proteomes" id="UP000554482">
    <property type="component" value="Unassembled WGS sequence"/>
</dbReference>
<gene>
    <name evidence="1" type="ORF">FRX31_019243</name>
</gene>
<protein>
    <submittedName>
        <fullName evidence="1">Uncharacterized protein</fullName>
    </submittedName>
</protein>